<dbReference type="Gene3D" id="3.90.1200.10">
    <property type="match status" value="1"/>
</dbReference>
<organism evidence="2 3">
    <name type="scientific">Lachnellula suecica</name>
    <dbReference type="NCBI Taxonomy" id="602035"/>
    <lineage>
        <taxon>Eukaryota</taxon>
        <taxon>Fungi</taxon>
        <taxon>Dikarya</taxon>
        <taxon>Ascomycota</taxon>
        <taxon>Pezizomycotina</taxon>
        <taxon>Leotiomycetes</taxon>
        <taxon>Helotiales</taxon>
        <taxon>Lachnaceae</taxon>
        <taxon>Lachnellula</taxon>
    </lineage>
</organism>
<evidence type="ECO:0000259" key="1">
    <source>
        <dbReference type="Pfam" id="PF01636"/>
    </source>
</evidence>
<comment type="caution">
    <text evidence="2">The sequence shown here is derived from an EMBL/GenBank/DDBJ whole genome shotgun (WGS) entry which is preliminary data.</text>
</comment>
<proteinExistence type="predicted"/>
<dbReference type="PANTHER" id="PTHR21310:SF58">
    <property type="entry name" value="AMINOGLYCOSIDE PHOSPHOTRANSFERASE DOMAIN-CONTAINING PROTEIN"/>
    <property type="match status" value="1"/>
</dbReference>
<name>A0A8T9CL95_9HELO</name>
<feature type="domain" description="Aminoglycoside phosphotransferase" evidence="1">
    <location>
        <begin position="237"/>
        <end position="394"/>
    </location>
</feature>
<evidence type="ECO:0000313" key="3">
    <source>
        <dbReference type="Proteomes" id="UP000469558"/>
    </source>
</evidence>
<dbReference type="InterPro" id="IPR051678">
    <property type="entry name" value="AGP_Transferase"/>
</dbReference>
<dbReference type="OrthoDB" id="3250044at2759"/>
<dbReference type="PANTHER" id="PTHR21310">
    <property type="entry name" value="AMINOGLYCOSIDE PHOSPHOTRANSFERASE-RELATED-RELATED"/>
    <property type="match status" value="1"/>
</dbReference>
<dbReference type="Pfam" id="PF01636">
    <property type="entry name" value="APH"/>
    <property type="match status" value="1"/>
</dbReference>
<dbReference type="AlphaFoldDB" id="A0A8T9CL95"/>
<gene>
    <name evidence="2" type="ORF">LSUE1_G001441</name>
</gene>
<accession>A0A8T9CL95</accession>
<dbReference type="CDD" id="cd05120">
    <property type="entry name" value="APH_ChoK_like"/>
    <property type="match status" value="1"/>
</dbReference>
<dbReference type="Proteomes" id="UP000469558">
    <property type="component" value="Unassembled WGS sequence"/>
</dbReference>
<dbReference type="InterPro" id="IPR011009">
    <property type="entry name" value="Kinase-like_dom_sf"/>
</dbReference>
<dbReference type="SUPFAM" id="SSF56112">
    <property type="entry name" value="Protein kinase-like (PK-like)"/>
    <property type="match status" value="1"/>
</dbReference>
<evidence type="ECO:0000313" key="2">
    <source>
        <dbReference type="EMBL" id="TVY84940.1"/>
    </source>
</evidence>
<dbReference type="InterPro" id="IPR002575">
    <property type="entry name" value="Aminoglycoside_PTrfase"/>
</dbReference>
<sequence length="431" mass="48925">MDDEASSTLRDTLTAFLTESHFQRLIRYLGLKSTDDKLLMNLWTLHSVPAAAYNSGQIYLEPDSPNPDDHLQKTTYYILQIPTPRTSPALTTYEGRPIRSEDDVVFSTDDPQTMPLPSAFLFGIHARFCNSLRQLRIQNQVKRGWPEKSTWNVALNIPRAILHKTSLSIRPVWLYFPKIVRLTAYQILLYLGFKLYGRPLAWVQRVPFGLYIKHGPGKFVPGGEGPALTLVEQHTNISAPRLFEVLTNADHTYLVMTRVPGIPLEAASPFMSYPERAQLGVELRSLVSQLRSIPNPNTASICSASGGPVFDYRFPGNPKTAGPFESEEDFNKHLITQERLRSSTHDQTHRIYFSHADLNPNNILVSGGKLSGVVDFGLAGFYPEYWEYTKAVYTHFGPDTYWLDILSDIFSGSYQEQLEAERKIWEVTPPW</sequence>
<dbReference type="EMBL" id="QGMK01000043">
    <property type="protein sequence ID" value="TVY84940.1"/>
    <property type="molecule type" value="Genomic_DNA"/>
</dbReference>
<keyword evidence="3" id="KW-1185">Reference proteome</keyword>
<reference evidence="2 3" key="1">
    <citation type="submission" date="2018-05" db="EMBL/GenBank/DDBJ databases">
        <title>Genome sequencing and assembly of the regulated plant pathogen Lachnellula willkommii and related sister species for the development of diagnostic species identification markers.</title>
        <authorList>
            <person name="Giroux E."/>
            <person name="Bilodeau G."/>
        </authorList>
    </citation>
    <scope>NUCLEOTIDE SEQUENCE [LARGE SCALE GENOMIC DNA]</scope>
    <source>
        <strain evidence="2 3">CBS 268.59</strain>
    </source>
</reference>
<protein>
    <recommendedName>
        <fullName evidence="1">Aminoglycoside phosphotransferase domain-containing protein</fullName>
    </recommendedName>
</protein>